<evidence type="ECO:0000256" key="2">
    <source>
        <dbReference type="PROSITE-ProRule" id="PRU00708"/>
    </source>
</evidence>
<dbReference type="InterPro" id="IPR046848">
    <property type="entry name" value="E_motif"/>
</dbReference>
<dbReference type="InterPro" id="IPR011990">
    <property type="entry name" value="TPR-like_helical_dom_sf"/>
</dbReference>
<sequence length="1104" mass="123142">MKTPSIGSLPLNSYIRIWFKRGPKDLSCQHDRVASGYVVHCGEAGFTSKAWQAIVRLTMICIPYQMGLLHVLGSQVVLSDHHSCPSIHLSKPKGLGTLPPYSQSIPPSSHKCLVATISDKKIERHTVSSVSFALSLELTATIQEGKEQDDAGQGGPDEDSFRASSQIRKLISSGHLEEVNKVFRSLLQPDAYTWSAVISAYSNFGDYAQALEFYHEMINTSVVPDGRVLLAVLRACSNLLDLEQGMHTHSCILKYGLDSDVYLGNALVSMYAKLRNLDCACLVFKKLMHQRDVVSWSTLIQAYMEHGYSLEAYDLHDHMQQEGVQPNEFTLVCLLKACSNIGEVEYGERIHSLVIEHGFECNLFVGNTLMDMYVKCDSLESAQILLSKLLKWDVLTWSIIMGGFAGRGLFQETLEAFKKMQENGVMPDEVSYVYLAKACQSLESLRQGSLAHSLIVESGLELHPLVGGAVVEMYIRCRSLEDACAMFSRLPKYDLSILNVLLSGYGQTGLSQKAYQIFLSMEQEGIEPDNVTFESLIRACSISGDLEQGKQVHCRLVKFGIESGVRIGNALIDMYSECGFFEEAYELFDESSELDVVTWNILISRLAHTRQGKEAIVYFERMQHEGFLPNQVTWNALIGAQFDPEGAIQLFGQMQQGGIAPNEITFVCILKKCCRSGCLKQGMQLHSDIVKVGLDVELVVQNTLIDMYAKNNCLETAWLVFGTLTKRDVITWNVIIAGHTMHNRAQESLNLFRRMQQDGVDPDRATYVGILQACSSIATLEHGRHIHNLLIDRGLELDLHVGNTLIDFYTKCGEMENAHVVLNRLPERDEVTWSTIISGHAKHCDYALACQCFSDMQSERLEPTGGVFLSLLSASSHACLLDNGCFYFKLMQQDHGIVPSVDHFMVLVELFGKVGCLKEAEDLLETLPWISNTVGWMTLLGSCKKRGSVELARQCFDHLMRARSKSSSGFVLLSNVYAHAGLEEAVDDIVSLRKSADTWKQPARAYIEIDNQVHDFVVGDTSHSRSEEIYSTLTRINTELKEAGYRPHVALVQRGSSLEQKERSLWAHSEKLAVALGLLSTPEGTTIRVAKNLRDGDCCCKEFD</sequence>
<dbReference type="AlphaFoldDB" id="A0A9D4U549"/>
<accession>A0A9D4U549</accession>
<gene>
    <name evidence="4" type="ORF">GOP47_0023732</name>
</gene>
<reference evidence="4" key="1">
    <citation type="submission" date="2021-01" db="EMBL/GenBank/DDBJ databases">
        <title>Adiantum capillus-veneris genome.</title>
        <authorList>
            <person name="Fang Y."/>
            <person name="Liao Q."/>
        </authorList>
    </citation>
    <scope>NUCLEOTIDE SEQUENCE</scope>
    <source>
        <strain evidence="4">H3</strain>
        <tissue evidence="4">Leaf</tissue>
    </source>
</reference>
<dbReference type="Proteomes" id="UP000886520">
    <property type="component" value="Chromosome 23"/>
</dbReference>
<dbReference type="Pfam" id="PF20431">
    <property type="entry name" value="E_motif"/>
    <property type="match status" value="1"/>
</dbReference>
<dbReference type="Pfam" id="PF14432">
    <property type="entry name" value="DYW_deaminase"/>
    <property type="match status" value="1"/>
</dbReference>
<organism evidence="4 5">
    <name type="scientific">Adiantum capillus-veneris</name>
    <name type="common">Maidenhair fern</name>
    <dbReference type="NCBI Taxonomy" id="13818"/>
    <lineage>
        <taxon>Eukaryota</taxon>
        <taxon>Viridiplantae</taxon>
        <taxon>Streptophyta</taxon>
        <taxon>Embryophyta</taxon>
        <taxon>Tracheophyta</taxon>
        <taxon>Polypodiopsida</taxon>
        <taxon>Polypodiidae</taxon>
        <taxon>Polypodiales</taxon>
        <taxon>Pteridineae</taxon>
        <taxon>Pteridaceae</taxon>
        <taxon>Vittarioideae</taxon>
        <taxon>Adiantum</taxon>
    </lineage>
</organism>
<proteinExistence type="predicted"/>
<dbReference type="EMBL" id="JABFUD020000023">
    <property type="protein sequence ID" value="KAI5061227.1"/>
    <property type="molecule type" value="Genomic_DNA"/>
</dbReference>
<feature type="repeat" description="PPR" evidence="2">
    <location>
        <begin position="529"/>
        <end position="563"/>
    </location>
</feature>
<feature type="repeat" description="PPR" evidence="2">
    <location>
        <begin position="393"/>
        <end position="427"/>
    </location>
</feature>
<dbReference type="GO" id="GO:0003723">
    <property type="term" value="F:RNA binding"/>
    <property type="evidence" value="ECO:0007669"/>
    <property type="project" value="InterPro"/>
</dbReference>
<feature type="domain" description="DYW" evidence="3">
    <location>
        <begin position="1044"/>
        <end position="1098"/>
    </location>
</feature>
<dbReference type="FunFam" id="1.25.40.10:FF:000344">
    <property type="entry name" value="Pentatricopeptide repeat-containing protein"/>
    <property type="match status" value="2"/>
</dbReference>
<dbReference type="GO" id="GO:0048731">
    <property type="term" value="P:system development"/>
    <property type="evidence" value="ECO:0007669"/>
    <property type="project" value="UniProtKB-ARBA"/>
</dbReference>
<comment type="caution">
    <text evidence="4">The sequence shown here is derived from an EMBL/GenBank/DDBJ whole genome shotgun (WGS) entry which is preliminary data.</text>
</comment>
<feature type="repeat" description="PPR" evidence="2">
    <location>
        <begin position="662"/>
        <end position="696"/>
    </location>
</feature>
<feature type="repeat" description="PPR" evidence="2">
    <location>
        <begin position="292"/>
        <end position="326"/>
    </location>
</feature>
<keyword evidence="5" id="KW-1185">Reference proteome</keyword>
<feature type="repeat" description="PPR" evidence="2">
    <location>
        <begin position="829"/>
        <end position="863"/>
    </location>
</feature>
<feature type="repeat" description="PPR" evidence="2">
    <location>
        <begin position="494"/>
        <end position="528"/>
    </location>
</feature>
<dbReference type="GO" id="GO:0009451">
    <property type="term" value="P:RNA modification"/>
    <property type="evidence" value="ECO:0007669"/>
    <property type="project" value="InterPro"/>
</dbReference>
<dbReference type="GO" id="GO:0008270">
    <property type="term" value="F:zinc ion binding"/>
    <property type="evidence" value="ECO:0007669"/>
    <property type="project" value="InterPro"/>
</dbReference>
<dbReference type="FunFam" id="1.25.40.10:FF:000158">
    <property type="entry name" value="pentatricopeptide repeat-containing protein At2g33680"/>
    <property type="match status" value="1"/>
</dbReference>
<evidence type="ECO:0000313" key="5">
    <source>
        <dbReference type="Proteomes" id="UP000886520"/>
    </source>
</evidence>
<dbReference type="Pfam" id="PF01535">
    <property type="entry name" value="PPR"/>
    <property type="match status" value="4"/>
</dbReference>
<protein>
    <recommendedName>
        <fullName evidence="3">DYW domain-containing protein</fullName>
    </recommendedName>
</protein>
<dbReference type="InterPro" id="IPR002885">
    <property type="entry name" value="PPR_rpt"/>
</dbReference>
<dbReference type="PROSITE" id="PS51375">
    <property type="entry name" value="PPR"/>
    <property type="match status" value="9"/>
</dbReference>
<dbReference type="NCBIfam" id="TIGR00756">
    <property type="entry name" value="PPR"/>
    <property type="match status" value="7"/>
</dbReference>
<feature type="repeat" description="PPR" evidence="2">
    <location>
        <begin position="728"/>
        <end position="762"/>
    </location>
</feature>
<dbReference type="InterPro" id="IPR032867">
    <property type="entry name" value="DYW_dom"/>
</dbReference>
<evidence type="ECO:0000313" key="4">
    <source>
        <dbReference type="EMBL" id="KAI5061227.1"/>
    </source>
</evidence>
<name>A0A9D4U549_ADICA</name>
<feature type="repeat" description="PPR" evidence="2">
    <location>
        <begin position="595"/>
        <end position="629"/>
    </location>
</feature>
<evidence type="ECO:0000259" key="3">
    <source>
        <dbReference type="Pfam" id="PF14432"/>
    </source>
</evidence>
<feature type="repeat" description="PPR" evidence="2">
    <location>
        <begin position="190"/>
        <end position="224"/>
    </location>
</feature>
<dbReference type="Pfam" id="PF13041">
    <property type="entry name" value="PPR_2"/>
    <property type="match status" value="5"/>
</dbReference>
<dbReference type="OrthoDB" id="185373at2759"/>
<evidence type="ECO:0000256" key="1">
    <source>
        <dbReference type="ARBA" id="ARBA00022737"/>
    </source>
</evidence>
<keyword evidence="1" id="KW-0677">Repeat</keyword>
<dbReference type="PANTHER" id="PTHR47926">
    <property type="entry name" value="PENTATRICOPEPTIDE REPEAT-CONTAINING PROTEIN"/>
    <property type="match status" value="1"/>
</dbReference>
<dbReference type="InterPro" id="IPR046960">
    <property type="entry name" value="PPR_At4g14850-like_plant"/>
</dbReference>
<dbReference type="Gene3D" id="1.25.40.10">
    <property type="entry name" value="Tetratricopeptide repeat domain"/>
    <property type="match status" value="8"/>
</dbReference>